<evidence type="ECO:0000256" key="3">
    <source>
        <dbReference type="ARBA" id="ARBA00022490"/>
    </source>
</evidence>
<dbReference type="GO" id="GO:0061630">
    <property type="term" value="F:ubiquitin protein ligase activity"/>
    <property type="evidence" value="ECO:0007669"/>
    <property type="project" value="InterPro"/>
</dbReference>
<dbReference type="InterPro" id="IPR013144">
    <property type="entry name" value="CRA_dom"/>
</dbReference>
<dbReference type="GO" id="GO:0034657">
    <property type="term" value="C:GID complex"/>
    <property type="evidence" value="ECO:0007669"/>
    <property type="project" value="TreeGrafter"/>
</dbReference>
<dbReference type="InterPro" id="IPR024964">
    <property type="entry name" value="CTLH/CRA"/>
</dbReference>
<dbReference type="PANTHER" id="PTHR12170">
    <property type="entry name" value="MACROPHAGE ERYTHROBLAST ATTACHER-RELATED"/>
    <property type="match status" value="1"/>
</dbReference>
<protein>
    <recommendedName>
        <fullName evidence="13">Macrophage erythroblast attacher</fullName>
    </recommendedName>
</protein>
<comment type="caution">
    <text evidence="11">The sequence shown here is derived from an EMBL/GenBank/DDBJ whole genome shotgun (WGS) entry which is preliminary data.</text>
</comment>
<accession>A0A507E4K0</accession>
<dbReference type="SMART" id="SM00757">
    <property type="entry name" value="CRA"/>
    <property type="match status" value="1"/>
</dbReference>
<dbReference type="Pfam" id="PF10607">
    <property type="entry name" value="CTLH"/>
    <property type="match status" value="1"/>
</dbReference>
<feature type="coiled-coil region" evidence="8">
    <location>
        <begin position="59"/>
        <end position="93"/>
    </location>
</feature>
<dbReference type="PROSITE" id="PS50897">
    <property type="entry name" value="CTLH"/>
    <property type="match status" value="1"/>
</dbReference>
<evidence type="ECO:0000256" key="8">
    <source>
        <dbReference type="SAM" id="Coils"/>
    </source>
</evidence>
<dbReference type="PROSITE" id="PS51867">
    <property type="entry name" value="ZF_RING_GID"/>
    <property type="match status" value="1"/>
</dbReference>
<dbReference type="GO" id="GO:0043161">
    <property type="term" value="P:proteasome-mediated ubiquitin-dependent protein catabolic process"/>
    <property type="evidence" value="ECO:0007669"/>
    <property type="project" value="InterPro"/>
</dbReference>
<dbReference type="GO" id="GO:0005634">
    <property type="term" value="C:nucleus"/>
    <property type="evidence" value="ECO:0007669"/>
    <property type="project" value="TreeGrafter"/>
</dbReference>
<evidence type="ECO:0000256" key="2">
    <source>
        <dbReference type="ARBA" id="ARBA00010615"/>
    </source>
</evidence>
<organism evidence="11 12">
    <name type="scientific">Powellomyces hirtus</name>
    <dbReference type="NCBI Taxonomy" id="109895"/>
    <lineage>
        <taxon>Eukaryota</taxon>
        <taxon>Fungi</taxon>
        <taxon>Fungi incertae sedis</taxon>
        <taxon>Chytridiomycota</taxon>
        <taxon>Chytridiomycota incertae sedis</taxon>
        <taxon>Chytridiomycetes</taxon>
        <taxon>Spizellomycetales</taxon>
        <taxon>Powellomycetaceae</taxon>
        <taxon>Powellomyces</taxon>
    </lineage>
</organism>
<evidence type="ECO:0000313" key="11">
    <source>
        <dbReference type="EMBL" id="TPX59009.1"/>
    </source>
</evidence>
<reference evidence="11 12" key="1">
    <citation type="journal article" date="2019" name="Sci. Rep.">
        <title>Comparative genomics of chytrid fungi reveal insights into the obligate biotrophic and pathogenic lifestyle of Synchytrium endobioticum.</title>
        <authorList>
            <person name="van de Vossenberg B.T.L.H."/>
            <person name="Warris S."/>
            <person name="Nguyen H.D.T."/>
            <person name="van Gent-Pelzer M.P.E."/>
            <person name="Joly D.L."/>
            <person name="van de Geest H.C."/>
            <person name="Bonants P.J.M."/>
            <person name="Smith D.S."/>
            <person name="Levesque C.A."/>
            <person name="van der Lee T.A.J."/>
        </authorList>
    </citation>
    <scope>NUCLEOTIDE SEQUENCE [LARGE SCALE GENOMIC DNA]</scope>
    <source>
        <strain evidence="11 12">CBS 809.83</strain>
    </source>
</reference>
<dbReference type="CDD" id="cd16659">
    <property type="entry name" value="RING-Ubox_Emp"/>
    <property type="match status" value="1"/>
</dbReference>
<dbReference type="GO" id="GO:0005737">
    <property type="term" value="C:cytoplasm"/>
    <property type="evidence" value="ECO:0007669"/>
    <property type="project" value="UniProtKB-SubCell"/>
</dbReference>
<evidence type="ECO:0000256" key="6">
    <source>
        <dbReference type="ARBA" id="ARBA00022833"/>
    </source>
</evidence>
<dbReference type="InterPro" id="IPR045098">
    <property type="entry name" value="Fyv10_fam"/>
</dbReference>
<keyword evidence="3" id="KW-0963">Cytoplasm</keyword>
<dbReference type="SMART" id="SM00667">
    <property type="entry name" value="LisH"/>
    <property type="match status" value="1"/>
</dbReference>
<dbReference type="GO" id="GO:0008270">
    <property type="term" value="F:zinc ion binding"/>
    <property type="evidence" value="ECO:0007669"/>
    <property type="project" value="UniProtKB-KW"/>
</dbReference>
<proteinExistence type="inferred from homology"/>
<keyword evidence="6" id="KW-0862">Zinc</keyword>
<keyword evidence="5 7" id="KW-0863">Zinc-finger</keyword>
<dbReference type="PROSITE" id="PS50896">
    <property type="entry name" value="LISH"/>
    <property type="match status" value="1"/>
</dbReference>
<gene>
    <name evidence="11" type="ORF">PhCBS80983_g02809</name>
</gene>
<evidence type="ECO:0000256" key="4">
    <source>
        <dbReference type="ARBA" id="ARBA00022723"/>
    </source>
</evidence>
<evidence type="ECO:0000313" key="12">
    <source>
        <dbReference type="Proteomes" id="UP000318582"/>
    </source>
</evidence>
<evidence type="ECO:0000259" key="9">
    <source>
        <dbReference type="PROSITE" id="PS50897"/>
    </source>
</evidence>
<comment type="subcellular location">
    <subcellularLocation>
        <location evidence="1">Cytoplasm</location>
    </subcellularLocation>
</comment>
<evidence type="ECO:0000256" key="5">
    <source>
        <dbReference type="ARBA" id="ARBA00022771"/>
    </source>
</evidence>
<feature type="domain" description="RING-Gid-type" evidence="10">
    <location>
        <begin position="310"/>
        <end position="380"/>
    </location>
</feature>
<dbReference type="STRING" id="109895.A0A507E4K0"/>
<keyword evidence="8" id="KW-0175">Coiled coil</keyword>
<name>A0A507E4K0_9FUNG</name>
<dbReference type="InterPro" id="IPR006594">
    <property type="entry name" value="LisH"/>
</dbReference>
<dbReference type="SMART" id="SM00668">
    <property type="entry name" value="CTLH"/>
    <property type="match status" value="1"/>
</dbReference>
<dbReference type="AlphaFoldDB" id="A0A507E4K0"/>
<sequence>MDKTRLNYDGLFNLEQPLLKVPAEQLKKAARTSQRYVEYVMKEVTSEMNKLAKPGKADAEQATKTLDDMALRLQKLKRKLSETKAEEQLYVQRTKTRLNHLKELMTITSAESPAYLRWCQTRLDRILVDYMLRNGYNDSARKLASEKGIEDLVDIELFAESRQVEEGLENKNCADCLKWCNDNRSGLEKIQSTLEFNLRLQEYVELARAQKKEEAIKYCRKYLVAWQGVAMKSIQQAMALLAFAPDTMCEPYRELWDESRWDMLIEQFRSDNHALHNLTSQPLLVMTLQAGLSALKTPSCYNEEDRTINCPICAADTFGRLAEDLPCAHHVNSCIVDRISGTIMDEDNPPMVLPNGYVYSTKSLQALAADNLGIVRCEQTGEHYNISTARKAFIL</sequence>
<keyword evidence="12" id="KW-1185">Reference proteome</keyword>
<dbReference type="InterPro" id="IPR006595">
    <property type="entry name" value="CTLH_C"/>
</dbReference>
<feature type="zinc finger region" description="RING-Gid-type" evidence="7">
    <location>
        <begin position="310"/>
        <end position="380"/>
    </location>
</feature>
<feature type="domain" description="CTLH" evidence="9">
    <location>
        <begin position="158"/>
        <end position="214"/>
    </location>
</feature>
<dbReference type="InterPro" id="IPR044063">
    <property type="entry name" value="ZF_RING_GID"/>
</dbReference>
<evidence type="ECO:0000256" key="7">
    <source>
        <dbReference type="PROSITE-ProRule" id="PRU01215"/>
    </source>
</evidence>
<dbReference type="EMBL" id="QEAQ01000030">
    <property type="protein sequence ID" value="TPX59009.1"/>
    <property type="molecule type" value="Genomic_DNA"/>
</dbReference>
<comment type="similarity">
    <text evidence="2">Belongs to the FYV10 family.</text>
</comment>
<evidence type="ECO:0000259" key="10">
    <source>
        <dbReference type="PROSITE" id="PS51867"/>
    </source>
</evidence>
<dbReference type="PANTHER" id="PTHR12170:SF2">
    <property type="entry name" value="E3 UBIQUITIN-PROTEIN TRANSFERASE MAEA"/>
    <property type="match status" value="1"/>
</dbReference>
<evidence type="ECO:0008006" key="13">
    <source>
        <dbReference type="Google" id="ProtNLM"/>
    </source>
</evidence>
<evidence type="ECO:0000256" key="1">
    <source>
        <dbReference type="ARBA" id="ARBA00004496"/>
    </source>
</evidence>
<keyword evidence="4" id="KW-0479">Metal-binding</keyword>
<dbReference type="Proteomes" id="UP000318582">
    <property type="component" value="Unassembled WGS sequence"/>
</dbReference>